<dbReference type="OrthoDB" id="10007484at2759"/>
<evidence type="ECO:0000259" key="1">
    <source>
        <dbReference type="Pfam" id="PF14214"/>
    </source>
</evidence>
<organism evidence="2 3">
    <name type="scientific">Cetraspora pellucida</name>
    <dbReference type="NCBI Taxonomy" id="1433469"/>
    <lineage>
        <taxon>Eukaryota</taxon>
        <taxon>Fungi</taxon>
        <taxon>Fungi incertae sedis</taxon>
        <taxon>Mucoromycota</taxon>
        <taxon>Glomeromycotina</taxon>
        <taxon>Glomeromycetes</taxon>
        <taxon>Diversisporales</taxon>
        <taxon>Gigasporaceae</taxon>
        <taxon>Cetraspora</taxon>
    </lineage>
</organism>
<reference evidence="2" key="1">
    <citation type="submission" date="2021-06" db="EMBL/GenBank/DDBJ databases">
        <authorList>
            <person name="Kallberg Y."/>
            <person name="Tangrot J."/>
            <person name="Rosling A."/>
        </authorList>
    </citation>
    <scope>NUCLEOTIDE SEQUENCE</scope>
    <source>
        <strain evidence="2">FL966</strain>
    </source>
</reference>
<comment type="caution">
    <text evidence="2">The sequence shown here is derived from an EMBL/GenBank/DDBJ whole genome shotgun (WGS) entry which is preliminary data.</text>
</comment>
<evidence type="ECO:0000313" key="2">
    <source>
        <dbReference type="EMBL" id="CAG8732789.1"/>
    </source>
</evidence>
<dbReference type="InterPro" id="IPR025476">
    <property type="entry name" value="Helitron_helicase-like"/>
</dbReference>
<protein>
    <submittedName>
        <fullName evidence="2">141_t:CDS:1</fullName>
    </submittedName>
</protein>
<feature type="domain" description="Helitron helicase-like" evidence="1">
    <location>
        <begin position="21"/>
        <end position="84"/>
    </location>
</feature>
<keyword evidence="3" id="KW-1185">Reference proteome</keyword>
<dbReference type="Pfam" id="PF14214">
    <property type="entry name" value="Helitron_like_N"/>
    <property type="match status" value="1"/>
</dbReference>
<sequence length="359" mass="41898">MYAENEIDPEKLAPENFSKASERAQLMHLDPVAVAKYFNTIIQAIINILIGCNKKNNGIFEAVKNYYSVVEYQDHGTPHCHMLIWLHDALDLILLCQKLKNDNEFWHYLLNYISNIVREDINYLCKKGELITNKMVKAECLTPKTILEKQMHFSFLPIPDPRLPDFKKKFCLDLLTICKRTLFHYCTKACKKFNRDLQKHCRFDFPRELVDPPDIIFPEQRVIAIQHISAYFNNHNSYITTACRGNNDIKFISTQKLALACIHYITDYITKLDISTYSSFLICASILETFLDQLSNNDSYNLIDKSLKLITKYLNKMTGQTELTSPQVSAYLLDIDDHYTSNKFVNIYLQTFKSHLMKE</sequence>
<dbReference type="Proteomes" id="UP000789759">
    <property type="component" value="Unassembled WGS sequence"/>
</dbReference>
<proteinExistence type="predicted"/>
<gene>
    <name evidence="2" type="ORF">CPELLU_LOCUS13598</name>
</gene>
<dbReference type="EMBL" id="CAJVQA010014714">
    <property type="protein sequence ID" value="CAG8732789.1"/>
    <property type="molecule type" value="Genomic_DNA"/>
</dbReference>
<evidence type="ECO:0000313" key="3">
    <source>
        <dbReference type="Proteomes" id="UP000789759"/>
    </source>
</evidence>
<dbReference type="AlphaFoldDB" id="A0A9N9IFK4"/>
<accession>A0A9N9IFK4</accession>
<name>A0A9N9IFK4_9GLOM</name>